<keyword evidence="1" id="KW-0325">Glycoprotein</keyword>
<dbReference type="InterPro" id="IPR050208">
    <property type="entry name" value="MHC_class-I_related"/>
</dbReference>
<keyword evidence="2" id="KW-1133">Transmembrane helix</keyword>
<dbReference type="SMART" id="SM00407">
    <property type="entry name" value="IGc1"/>
    <property type="match status" value="1"/>
</dbReference>
<dbReference type="InterPro" id="IPR011162">
    <property type="entry name" value="MHC_I/II-like_Ag-recog"/>
</dbReference>
<name>A0A671NJ16_9TELE</name>
<dbReference type="PANTHER" id="PTHR16675">
    <property type="entry name" value="MHC CLASS I-RELATED"/>
    <property type="match status" value="1"/>
</dbReference>
<dbReference type="InterPro" id="IPR003597">
    <property type="entry name" value="Ig_C1-set"/>
</dbReference>
<evidence type="ECO:0000313" key="5">
    <source>
        <dbReference type="Proteomes" id="UP000472260"/>
    </source>
</evidence>
<keyword evidence="2" id="KW-0472">Membrane</keyword>
<evidence type="ECO:0000256" key="2">
    <source>
        <dbReference type="SAM" id="Phobius"/>
    </source>
</evidence>
<proteinExistence type="predicted"/>
<keyword evidence="2" id="KW-0812">Transmembrane</keyword>
<dbReference type="PANTHER" id="PTHR16675:SF237">
    <property type="entry name" value="MHC CLASS I ANTIGEN TRANSCRIPT VARIANT 1-RELATED"/>
    <property type="match status" value="1"/>
</dbReference>
<dbReference type="InterPro" id="IPR037055">
    <property type="entry name" value="MHC_I-like_Ag-recog_sf"/>
</dbReference>
<dbReference type="GO" id="GO:0009897">
    <property type="term" value="C:external side of plasma membrane"/>
    <property type="evidence" value="ECO:0007669"/>
    <property type="project" value="TreeGrafter"/>
</dbReference>
<dbReference type="InterPro" id="IPR007110">
    <property type="entry name" value="Ig-like_dom"/>
</dbReference>
<accession>A0A671NJ16</accession>
<reference evidence="4" key="2">
    <citation type="submission" date="2025-09" db="UniProtKB">
        <authorList>
            <consortium name="Ensembl"/>
        </authorList>
    </citation>
    <scope>IDENTIFICATION</scope>
</reference>
<keyword evidence="5" id="KW-1185">Reference proteome</keyword>
<dbReference type="GO" id="GO:0006955">
    <property type="term" value="P:immune response"/>
    <property type="evidence" value="ECO:0007669"/>
    <property type="project" value="TreeGrafter"/>
</dbReference>
<evidence type="ECO:0000259" key="3">
    <source>
        <dbReference type="PROSITE" id="PS50835"/>
    </source>
</evidence>
<feature type="transmembrane region" description="Helical" evidence="2">
    <location>
        <begin position="328"/>
        <end position="351"/>
    </location>
</feature>
<dbReference type="AlphaFoldDB" id="A0A671NJ16"/>
<evidence type="ECO:0000313" key="4">
    <source>
        <dbReference type="Ensembl" id="ENSSANP00000043297.1"/>
    </source>
</evidence>
<dbReference type="InterPro" id="IPR013783">
    <property type="entry name" value="Ig-like_fold"/>
</dbReference>
<dbReference type="PROSITE" id="PS50835">
    <property type="entry name" value="IG_LIKE"/>
    <property type="match status" value="1"/>
</dbReference>
<dbReference type="Gene3D" id="3.30.500.10">
    <property type="entry name" value="MHC class I-like antigen recognition-like"/>
    <property type="match status" value="1"/>
</dbReference>
<dbReference type="InterPro" id="IPR036179">
    <property type="entry name" value="Ig-like_dom_sf"/>
</dbReference>
<dbReference type="Pfam" id="PF00129">
    <property type="entry name" value="MHC_I"/>
    <property type="match status" value="1"/>
</dbReference>
<dbReference type="InterPro" id="IPR011161">
    <property type="entry name" value="MHC_I-like_Ag-recog"/>
</dbReference>
<feature type="domain" description="Ig-like" evidence="3">
    <location>
        <begin position="186"/>
        <end position="270"/>
    </location>
</feature>
<evidence type="ECO:0000256" key="1">
    <source>
        <dbReference type="ARBA" id="ARBA00023180"/>
    </source>
</evidence>
<dbReference type="GO" id="GO:0005615">
    <property type="term" value="C:extracellular space"/>
    <property type="evidence" value="ECO:0007669"/>
    <property type="project" value="TreeGrafter"/>
</dbReference>
<dbReference type="Proteomes" id="UP000472260">
    <property type="component" value="Unassembled WGS sequence"/>
</dbReference>
<dbReference type="SUPFAM" id="SSF54452">
    <property type="entry name" value="MHC antigen-recognition domain"/>
    <property type="match status" value="1"/>
</dbReference>
<sequence length="375" mass="43176">MTRMLFVSLKKYFSVLHSYIITYTKVQGIPGVEFTAVTEVDDQEVCYYDCNIQKLIPKQEWMKKTESEDFVNAVAARNKHSCALFTKYTDYVKNLFSHTGGAYIYQRRYGCTWDNETKYSNKFDAFGYDGEDIITLEESKYILSKKARDKWNEDIAESFLERGKKDCVIWLNKFLTFGNVERIVPPKVFLIRKEPSSPVVCQVTGFYPANLTITWTRNGRDHNNNVDPGELQLNEDGTFQMSSTLRVTPEEWKGNQYYCEVNTPYDVWITRGKADLKFNTDSATHDTANWPDWNTIGYGVVVVIVLQCVTLSALAYCWKYGKSSKGKFLSQCTLMWCLCVCVCVCVCVCFLEPSPCFQLPTPMDKCLSFGKLLIF</sequence>
<protein>
    <recommendedName>
        <fullName evidence="3">Ig-like domain-containing protein</fullName>
    </recommendedName>
</protein>
<reference evidence="4" key="1">
    <citation type="submission" date="2025-08" db="UniProtKB">
        <authorList>
            <consortium name="Ensembl"/>
        </authorList>
    </citation>
    <scope>IDENTIFICATION</scope>
</reference>
<dbReference type="SUPFAM" id="SSF48726">
    <property type="entry name" value="Immunoglobulin"/>
    <property type="match status" value="1"/>
</dbReference>
<organism evidence="4 5">
    <name type="scientific">Sinocyclocheilus anshuiensis</name>
    <dbReference type="NCBI Taxonomy" id="1608454"/>
    <lineage>
        <taxon>Eukaryota</taxon>
        <taxon>Metazoa</taxon>
        <taxon>Chordata</taxon>
        <taxon>Craniata</taxon>
        <taxon>Vertebrata</taxon>
        <taxon>Euteleostomi</taxon>
        <taxon>Actinopterygii</taxon>
        <taxon>Neopterygii</taxon>
        <taxon>Teleostei</taxon>
        <taxon>Ostariophysi</taxon>
        <taxon>Cypriniformes</taxon>
        <taxon>Cyprinidae</taxon>
        <taxon>Cyprininae</taxon>
        <taxon>Sinocyclocheilus</taxon>
    </lineage>
</organism>
<feature type="transmembrane region" description="Helical" evidence="2">
    <location>
        <begin position="296"/>
        <end position="316"/>
    </location>
</feature>
<dbReference type="Ensembl" id="ENSSANT00000046074.1">
    <property type="protein sequence ID" value="ENSSANP00000043297.1"/>
    <property type="gene ID" value="ENSSANG00000021940.1"/>
</dbReference>
<dbReference type="Gene3D" id="2.60.40.10">
    <property type="entry name" value="Immunoglobulins"/>
    <property type="match status" value="1"/>
</dbReference>
<dbReference type="Pfam" id="PF07654">
    <property type="entry name" value="C1-set"/>
    <property type="match status" value="1"/>
</dbReference>